<accession>A0AAE0KDP2</accession>
<dbReference type="GO" id="GO:0016491">
    <property type="term" value="F:oxidoreductase activity"/>
    <property type="evidence" value="ECO:0007669"/>
    <property type="project" value="UniProtKB-KW"/>
</dbReference>
<comment type="caution">
    <text evidence="5">The sequence shown here is derived from an EMBL/GenBank/DDBJ whole genome shotgun (WGS) entry which is preliminary data.</text>
</comment>
<sequence length="609" mass="64724">MGSRLFYLLSGGILLVLGATASQNERGNTQVPSPGGGAIGGKWVHRKWAGADYSCKCYLGDACWPGKRQWDALNTTVAGNLRVDVPPGAPCFNLFQGPLGNITTYNADQCANVTAGFGTEQYQIELPAAGLWTYFTNDTCRPTTNPSDTCTLGYYPVLVITATTVGDIQAGINFARDNNLRLIIRNTGHDFLGRSVGWGSLVINTHSFQQISFTDSWSGAGGYAGSAITVGAGVQAFNALKKLNALTPPKVMVTGECGTVGIAGGLPQGGGHGPLTNQQGFLADTALEFKVITADGVLRTANEKSNSDLFWGLRGGGPATFAVIVEASYKTFADVPSTGITLNINIANTTLFWQAVTAFTGYSNRFVDNGIYVYYELGIGGQILSVQPIVGVGKTVAQLQAIVKPLFSELDALGAPYQTSTKTFATFYDLYMGLFATEGAGSSALTGGWTIGKADIANNTTGIVEAFKTVLASGSLMVGHIWNAGYGLPKSEWTKSAVNPRFRAASNKLITVIPIDGNAPLADKAAAQYKLTYVVDNALKQAAPNGAAYVNEADPFIPNWQEAFWGTNYPALLELRKKWDPAGVFYAVSTPGTEDWEQIEYGTRLCKKL</sequence>
<dbReference type="PROSITE" id="PS51387">
    <property type="entry name" value="FAD_PCMH"/>
    <property type="match status" value="1"/>
</dbReference>
<evidence type="ECO:0000313" key="5">
    <source>
        <dbReference type="EMBL" id="KAK3374252.1"/>
    </source>
</evidence>
<dbReference type="Pfam" id="PF01565">
    <property type="entry name" value="FAD_binding_4"/>
    <property type="match status" value="1"/>
</dbReference>
<evidence type="ECO:0000313" key="6">
    <source>
        <dbReference type="Proteomes" id="UP001287356"/>
    </source>
</evidence>
<dbReference type="Pfam" id="PF08031">
    <property type="entry name" value="BBE"/>
    <property type="match status" value="1"/>
</dbReference>
<dbReference type="PANTHER" id="PTHR13878:SF97">
    <property type="entry name" value="ISOAMYL ALCOHOL OXIDASE"/>
    <property type="match status" value="1"/>
</dbReference>
<keyword evidence="3" id="KW-0732">Signal</keyword>
<dbReference type="GO" id="GO:0071949">
    <property type="term" value="F:FAD binding"/>
    <property type="evidence" value="ECO:0007669"/>
    <property type="project" value="InterPro"/>
</dbReference>
<dbReference type="AlphaFoldDB" id="A0AAE0KDP2"/>
<feature type="domain" description="FAD-binding PCMH-type" evidence="4">
    <location>
        <begin position="152"/>
        <end position="334"/>
    </location>
</feature>
<dbReference type="EMBL" id="JAULSN010000004">
    <property type="protein sequence ID" value="KAK3374252.1"/>
    <property type="molecule type" value="Genomic_DNA"/>
</dbReference>
<feature type="chain" id="PRO_5042236434" description="FAD-binding PCMH-type domain-containing protein" evidence="3">
    <location>
        <begin position="22"/>
        <end position="609"/>
    </location>
</feature>
<organism evidence="5 6">
    <name type="scientific">Lasiosphaeria ovina</name>
    <dbReference type="NCBI Taxonomy" id="92902"/>
    <lineage>
        <taxon>Eukaryota</taxon>
        <taxon>Fungi</taxon>
        <taxon>Dikarya</taxon>
        <taxon>Ascomycota</taxon>
        <taxon>Pezizomycotina</taxon>
        <taxon>Sordariomycetes</taxon>
        <taxon>Sordariomycetidae</taxon>
        <taxon>Sordariales</taxon>
        <taxon>Lasiosphaeriaceae</taxon>
        <taxon>Lasiosphaeria</taxon>
    </lineage>
</organism>
<dbReference type="PANTHER" id="PTHR13878">
    <property type="entry name" value="GULONOLACTONE OXIDASE"/>
    <property type="match status" value="1"/>
</dbReference>
<name>A0AAE0KDP2_9PEZI</name>
<dbReference type="Proteomes" id="UP001287356">
    <property type="component" value="Unassembled WGS sequence"/>
</dbReference>
<dbReference type="InterPro" id="IPR012951">
    <property type="entry name" value="BBE"/>
</dbReference>
<reference evidence="5" key="1">
    <citation type="journal article" date="2023" name="Mol. Phylogenet. Evol.">
        <title>Genome-scale phylogeny and comparative genomics of the fungal order Sordariales.</title>
        <authorList>
            <person name="Hensen N."/>
            <person name="Bonometti L."/>
            <person name="Westerberg I."/>
            <person name="Brannstrom I.O."/>
            <person name="Guillou S."/>
            <person name="Cros-Aarteil S."/>
            <person name="Calhoun S."/>
            <person name="Haridas S."/>
            <person name="Kuo A."/>
            <person name="Mondo S."/>
            <person name="Pangilinan J."/>
            <person name="Riley R."/>
            <person name="LaButti K."/>
            <person name="Andreopoulos B."/>
            <person name="Lipzen A."/>
            <person name="Chen C."/>
            <person name="Yan M."/>
            <person name="Daum C."/>
            <person name="Ng V."/>
            <person name="Clum A."/>
            <person name="Steindorff A."/>
            <person name="Ohm R.A."/>
            <person name="Martin F."/>
            <person name="Silar P."/>
            <person name="Natvig D.O."/>
            <person name="Lalanne C."/>
            <person name="Gautier V."/>
            <person name="Ament-Velasquez S.L."/>
            <person name="Kruys A."/>
            <person name="Hutchinson M.I."/>
            <person name="Powell A.J."/>
            <person name="Barry K."/>
            <person name="Miller A.N."/>
            <person name="Grigoriev I.V."/>
            <person name="Debuchy R."/>
            <person name="Gladieux P."/>
            <person name="Hiltunen Thoren M."/>
            <person name="Johannesson H."/>
        </authorList>
    </citation>
    <scope>NUCLEOTIDE SEQUENCE</scope>
    <source>
        <strain evidence="5">CBS 958.72</strain>
    </source>
</reference>
<comment type="similarity">
    <text evidence="1">Belongs to the oxygen-dependent FAD-linked oxidoreductase family.</text>
</comment>
<keyword evidence="2" id="KW-0560">Oxidoreductase</keyword>
<keyword evidence="6" id="KW-1185">Reference proteome</keyword>
<dbReference type="InterPro" id="IPR050432">
    <property type="entry name" value="FAD-linked_Oxidoreductases_BP"/>
</dbReference>
<gene>
    <name evidence="5" type="ORF">B0T24DRAFT_290626</name>
</gene>
<reference evidence="5" key="2">
    <citation type="submission" date="2023-06" db="EMBL/GenBank/DDBJ databases">
        <authorList>
            <consortium name="Lawrence Berkeley National Laboratory"/>
            <person name="Haridas S."/>
            <person name="Hensen N."/>
            <person name="Bonometti L."/>
            <person name="Westerberg I."/>
            <person name="Brannstrom I.O."/>
            <person name="Guillou S."/>
            <person name="Cros-Aarteil S."/>
            <person name="Calhoun S."/>
            <person name="Kuo A."/>
            <person name="Mondo S."/>
            <person name="Pangilinan J."/>
            <person name="Riley R."/>
            <person name="Labutti K."/>
            <person name="Andreopoulos B."/>
            <person name="Lipzen A."/>
            <person name="Chen C."/>
            <person name="Yanf M."/>
            <person name="Daum C."/>
            <person name="Ng V."/>
            <person name="Clum A."/>
            <person name="Steindorff A."/>
            <person name="Ohm R."/>
            <person name="Martin F."/>
            <person name="Silar P."/>
            <person name="Natvig D."/>
            <person name="Lalanne C."/>
            <person name="Gautier V."/>
            <person name="Ament-Velasquez S.L."/>
            <person name="Kruys A."/>
            <person name="Hutchinson M.I."/>
            <person name="Powell A.J."/>
            <person name="Barry K."/>
            <person name="Miller A.N."/>
            <person name="Grigoriev I.V."/>
            <person name="Debuchy R."/>
            <person name="Gladieux P."/>
            <person name="Thoren M.H."/>
            <person name="Johannesson H."/>
        </authorList>
    </citation>
    <scope>NUCLEOTIDE SEQUENCE</scope>
    <source>
        <strain evidence="5">CBS 958.72</strain>
    </source>
</reference>
<dbReference type="InterPro" id="IPR016166">
    <property type="entry name" value="FAD-bd_PCMH"/>
</dbReference>
<dbReference type="InterPro" id="IPR036318">
    <property type="entry name" value="FAD-bd_PCMH-like_sf"/>
</dbReference>
<feature type="signal peptide" evidence="3">
    <location>
        <begin position="1"/>
        <end position="21"/>
    </location>
</feature>
<protein>
    <recommendedName>
        <fullName evidence="4">FAD-binding PCMH-type domain-containing protein</fullName>
    </recommendedName>
</protein>
<evidence type="ECO:0000256" key="1">
    <source>
        <dbReference type="ARBA" id="ARBA00005466"/>
    </source>
</evidence>
<proteinExistence type="inferred from homology"/>
<evidence type="ECO:0000256" key="3">
    <source>
        <dbReference type="SAM" id="SignalP"/>
    </source>
</evidence>
<evidence type="ECO:0000256" key="2">
    <source>
        <dbReference type="ARBA" id="ARBA00023002"/>
    </source>
</evidence>
<evidence type="ECO:0000259" key="4">
    <source>
        <dbReference type="PROSITE" id="PS51387"/>
    </source>
</evidence>
<dbReference type="InterPro" id="IPR006094">
    <property type="entry name" value="Oxid_FAD_bind_N"/>
</dbReference>
<dbReference type="InterPro" id="IPR016169">
    <property type="entry name" value="FAD-bd_PCMH_sub2"/>
</dbReference>
<dbReference type="SUPFAM" id="SSF56176">
    <property type="entry name" value="FAD-binding/transporter-associated domain-like"/>
    <property type="match status" value="1"/>
</dbReference>
<dbReference type="Gene3D" id="3.30.465.10">
    <property type="match status" value="2"/>
</dbReference>